<dbReference type="GeneID" id="5562513"/>
<dbReference type="PANTHER" id="PTHR42894:SF1">
    <property type="entry name" value="N-(5'-PHOSPHORIBOSYL)ANTHRANILATE ISOMERASE"/>
    <property type="match status" value="1"/>
</dbReference>
<dbReference type="STRING" id="453591.Igni_0926"/>
<evidence type="ECO:0000256" key="3">
    <source>
        <dbReference type="ARBA" id="ARBA00007571"/>
    </source>
</evidence>
<dbReference type="AlphaFoldDB" id="A8AB04"/>
<proteinExistence type="inferred from homology"/>
<dbReference type="GO" id="GO:0004640">
    <property type="term" value="F:phosphoribosylanthranilate isomerase activity"/>
    <property type="evidence" value="ECO:0007669"/>
    <property type="project" value="UniProtKB-UniRule"/>
</dbReference>
<dbReference type="KEGG" id="iho:Igni_0926"/>
<feature type="domain" description="N-(5'phosphoribosyl) anthranilate isomerase (PRAI)" evidence="9">
    <location>
        <begin position="5"/>
        <end position="188"/>
    </location>
</feature>
<evidence type="ECO:0000256" key="1">
    <source>
        <dbReference type="ARBA" id="ARBA00001164"/>
    </source>
</evidence>
<evidence type="ECO:0000313" key="11">
    <source>
        <dbReference type="Proteomes" id="UP000000262"/>
    </source>
</evidence>
<evidence type="ECO:0000256" key="4">
    <source>
        <dbReference type="ARBA" id="ARBA00022605"/>
    </source>
</evidence>
<name>A8AB04_IGNH4</name>
<dbReference type="Gene3D" id="3.20.20.70">
    <property type="entry name" value="Aldolase class I"/>
    <property type="match status" value="1"/>
</dbReference>
<gene>
    <name evidence="8" type="primary">trpF</name>
    <name evidence="10" type="ordered locus">Igni_0926</name>
</gene>
<dbReference type="InterPro" id="IPR013785">
    <property type="entry name" value="Aldolase_TIM"/>
</dbReference>
<evidence type="ECO:0000256" key="2">
    <source>
        <dbReference type="ARBA" id="ARBA00004664"/>
    </source>
</evidence>
<organism evidence="10 11">
    <name type="scientific">Ignicoccus hospitalis (strain KIN4/I / DSM 18386 / JCM 14125)</name>
    <dbReference type="NCBI Taxonomy" id="453591"/>
    <lineage>
        <taxon>Archaea</taxon>
        <taxon>Thermoproteota</taxon>
        <taxon>Thermoprotei</taxon>
        <taxon>Desulfurococcales</taxon>
        <taxon>Desulfurococcaceae</taxon>
        <taxon>Ignicoccus</taxon>
    </lineage>
</organism>
<protein>
    <recommendedName>
        <fullName evidence="8">N-(5'-phosphoribosyl)anthranilate isomerase</fullName>
        <shortName evidence="8">PRAI</shortName>
        <ecNumber evidence="8">5.3.1.24</ecNumber>
    </recommendedName>
</protein>
<dbReference type="EC" id="5.3.1.24" evidence="8"/>
<dbReference type="InterPro" id="IPR011060">
    <property type="entry name" value="RibuloseP-bd_barrel"/>
</dbReference>
<evidence type="ECO:0000313" key="10">
    <source>
        <dbReference type="EMBL" id="ABU82106.1"/>
    </source>
</evidence>
<dbReference type="EMBL" id="CP000816">
    <property type="protein sequence ID" value="ABU82106.1"/>
    <property type="molecule type" value="Genomic_DNA"/>
</dbReference>
<dbReference type="CDD" id="cd00405">
    <property type="entry name" value="PRAI"/>
    <property type="match status" value="1"/>
</dbReference>
<dbReference type="SUPFAM" id="SSF51366">
    <property type="entry name" value="Ribulose-phoshate binding barrel"/>
    <property type="match status" value="1"/>
</dbReference>
<keyword evidence="4 8" id="KW-0028">Amino-acid biosynthesis</keyword>
<dbReference type="HOGENOM" id="CLU_076364_3_0_2"/>
<dbReference type="PANTHER" id="PTHR42894">
    <property type="entry name" value="N-(5'-PHOSPHORIBOSYL)ANTHRANILATE ISOMERASE"/>
    <property type="match status" value="1"/>
</dbReference>
<accession>A8AB04</accession>
<dbReference type="HAMAP" id="MF_00135">
    <property type="entry name" value="PRAI"/>
    <property type="match status" value="1"/>
</dbReference>
<dbReference type="Proteomes" id="UP000000262">
    <property type="component" value="Chromosome"/>
</dbReference>
<dbReference type="InterPro" id="IPR001240">
    <property type="entry name" value="PRAI_dom"/>
</dbReference>
<comment type="pathway">
    <text evidence="2 8">Amino-acid biosynthesis; L-tryptophan biosynthesis; L-tryptophan from chorismate: step 3/5.</text>
</comment>
<comment type="catalytic activity">
    <reaction evidence="1 8">
        <text>N-(5-phospho-beta-D-ribosyl)anthranilate = 1-(2-carboxyphenylamino)-1-deoxy-D-ribulose 5-phosphate</text>
        <dbReference type="Rhea" id="RHEA:21540"/>
        <dbReference type="ChEBI" id="CHEBI:18277"/>
        <dbReference type="ChEBI" id="CHEBI:58613"/>
        <dbReference type="EC" id="5.3.1.24"/>
    </reaction>
</comment>
<dbReference type="PhylomeDB" id="A8AB04"/>
<dbReference type="RefSeq" id="WP_012123070.1">
    <property type="nucleotide sequence ID" value="NC_009776.1"/>
</dbReference>
<sequence length="194" mass="20698">MPELKVCGVTNPEDAEVAVEAGASYVGVIIDAPSPRLVGPEAARDVASVLPSHVKPVGVVDARKPLDLDKVLNSGVKVVQLHWGDESSFLRAKLLLEGYGVSVAVAPLRATPFKYAGAEYVLWDKKSFEEKFVSWGARWTKVGVAGKVTPENVKEVVALFKPDLIDVSSGVEVKPGVKDPEKVMKVAEVIGLAL</sequence>
<dbReference type="OrthoDB" id="15317at2157"/>
<reference evidence="10 11" key="1">
    <citation type="journal article" date="2008" name="Genome Biol.">
        <title>A genomic analysis of the archaeal system Ignicoccus hospitalis-Nanoarchaeum equitans.</title>
        <authorList>
            <person name="Podar M."/>
            <person name="Anderson I."/>
            <person name="Makarova K.S."/>
            <person name="Elkins J.G."/>
            <person name="Ivanova N."/>
            <person name="Wall M.A."/>
            <person name="Lykidis A."/>
            <person name="Mavromatis K."/>
            <person name="Sun H."/>
            <person name="Hudson M.E."/>
            <person name="Chen W."/>
            <person name="Deciu C."/>
            <person name="Hutchison D."/>
            <person name="Eads J.R."/>
            <person name="Anderson A."/>
            <person name="Fernandes F."/>
            <person name="Szeto E."/>
            <person name="Lapidus A."/>
            <person name="Kyrpides N.C."/>
            <person name="Saier M.H.Jr."/>
            <person name="Richardson P.M."/>
            <person name="Rachel R."/>
            <person name="Huber H."/>
            <person name="Eisen J.A."/>
            <person name="Koonin E.V."/>
            <person name="Keller M."/>
            <person name="Stetter K.O."/>
        </authorList>
    </citation>
    <scope>NUCLEOTIDE SEQUENCE [LARGE SCALE GENOMIC DNA]</scope>
    <source>
        <strain evidence="11">KIN4/I / DSM 18386 / JCM 14125</strain>
    </source>
</reference>
<keyword evidence="7 8" id="KW-0413">Isomerase</keyword>
<comment type="similarity">
    <text evidence="3 8">Belongs to the TrpF family.</text>
</comment>
<keyword evidence="5 8" id="KW-0822">Tryptophan biosynthesis</keyword>
<dbReference type="InterPro" id="IPR044643">
    <property type="entry name" value="TrpF_fam"/>
</dbReference>
<evidence type="ECO:0000256" key="8">
    <source>
        <dbReference type="HAMAP-Rule" id="MF_00135"/>
    </source>
</evidence>
<keyword evidence="6 8" id="KW-0057">Aromatic amino acid biosynthesis</keyword>
<evidence type="ECO:0000256" key="6">
    <source>
        <dbReference type="ARBA" id="ARBA00023141"/>
    </source>
</evidence>
<evidence type="ECO:0000259" key="9">
    <source>
        <dbReference type="Pfam" id="PF00697"/>
    </source>
</evidence>
<dbReference type="eggNOG" id="arCOG01983">
    <property type="taxonomic scope" value="Archaea"/>
</dbReference>
<dbReference type="Pfam" id="PF00697">
    <property type="entry name" value="PRAI"/>
    <property type="match status" value="1"/>
</dbReference>
<dbReference type="GO" id="GO:0000162">
    <property type="term" value="P:L-tryptophan biosynthetic process"/>
    <property type="evidence" value="ECO:0007669"/>
    <property type="project" value="UniProtKB-UniRule"/>
</dbReference>
<dbReference type="UniPathway" id="UPA00035">
    <property type="reaction ID" value="UER00042"/>
</dbReference>
<evidence type="ECO:0000256" key="5">
    <source>
        <dbReference type="ARBA" id="ARBA00022822"/>
    </source>
</evidence>
<keyword evidence="11" id="KW-1185">Reference proteome</keyword>
<evidence type="ECO:0000256" key="7">
    <source>
        <dbReference type="ARBA" id="ARBA00023235"/>
    </source>
</evidence>